<gene>
    <name evidence="2" type="ORF">PR048_029473</name>
</gene>
<proteinExistence type="predicted"/>
<comment type="caution">
    <text evidence="2">The sequence shown here is derived from an EMBL/GenBank/DDBJ whole genome shotgun (WGS) entry which is preliminary data.</text>
</comment>
<keyword evidence="3" id="KW-1185">Reference proteome</keyword>
<accession>A0ABQ9GG97</accession>
<protein>
    <submittedName>
        <fullName evidence="2">Uncharacterized protein</fullName>
    </submittedName>
</protein>
<sequence>MRMGVDPGRSNTLRMTGFPAGTRETLRWSGAGVQGRGKREYPEKARQQAASPSTIPTCEIPGANANSPGIEPGSPRNRVRLERASEKQSSDAHKTPYDRVKRCRERKIIKASESVNIPKKTRQPAASSITIRTCENPGAAPPWNITRFALVGSDGPVLKNFEIRVDTLFRYKSALPTNTLKLRLTFILTRFSNLRGKNRKRRVRPGPRPIRSTNKNRVLEEHASVGRPSEVLEVQASVCGPARPSPTIKLGLSPWNGHGKLGLSPWNGRGKLGLSPWNGRGKLGLSPWNGRGKLRLSPPWNGRGKLGLSPWNGRGKLGLSPWNGRGKLGLSPWNGRGKLRLSPWNGRGKLGLSPWNGRGKLGLIPWNGHGKLGLSPWNGRGKLGLSPWNGRGKLGLSPWNGRGKLGLSPWNGRGKLRLSPPWNGRGKLGLSPWNGRGKLGLSPWNGHGKLGLSPWNGHGKLGLSPWNGHGKLRLSPWNGHGKLRLSPWNGHGKQGLSPWNGHGKLGISPWNGHGKLGISPWNGHGKLRLSPPWNGHGKLRLSPWNGHGKLRLSPWNGHGKLGLSPWNVHGKLGLSPWNGHGKLGLSPWNGHGKLRLSPWNGHGKLGLSPWNVHGKLGLSPWNGHGKLGLSPWNGHGKLGLSPWNGHGKLGLSPWNGHGKLGLSPWNGHGKQGLSPWNGHGKLGLSPWNGHGKPARSPEKTHDDRHAGWVPHSRNETIDFMQRLRGMVRANLGYCYGDTKGGGKDGCVDRIASEVCVIGFKLRTILFTSAPLVRAGNDLGTVAIRASTSWSISLICDGSEGSMFGWKAVANVSASKSAFSDGVQASCAGSFKPYRCQWRPAELRAVIRAVSQFKEYSREREHSFAQPALALGIETTTHSFLSDVKETAGADRREIMIS</sequence>
<reference evidence="2 3" key="1">
    <citation type="submission" date="2023-02" db="EMBL/GenBank/DDBJ databases">
        <title>LHISI_Scaffold_Assembly.</title>
        <authorList>
            <person name="Stuart O.P."/>
            <person name="Cleave R."/>
            <person name="Magrath M.J.L."/>
            <person name="Mikheyev A.S."/>
        </authorList>
    </citation>
    <scope>NUCLEOTIDE SEQUENCE [LARGE SCALE GENOMIC DNA]</scope>
    <source>
        <strain evidence="2">Daus_M_001</strain>
        <tissue evidence="2">Leg muscle</tissue>
    </source>
</reference>
<name>A0ABQ9GG97_9NEOP</name>
<feature type="region of interest" description="Disordered" evidence="1">
    <location>
        <begin position="1"/>
        <end position="76"/>
    </location>
</feature>
<evidence type="ECO:0000313" key="2">
    <source>
        <dbReference type="EMBL" id="KAJ8870451.1"/>
    </source>
</evidence>
<dbReference type="Proteomes" id="UP001159363">
    <property type="component" value="Chromosome 12"/>
</dbReference>
<evidence type="ECO:0000256" key="1">
    <source>
        <dbReference type="SAM" id="MobiDB-lite"/>
    </source>
</evidence>
<organism evidence="2 3">
    <name type="scientific">Dryococelus australis</name>
    <dbReference type="NCBI Taxonomy" id="614101"/>
    <lineage>
        <taxon>Eukaryota</taxon>
        <taxon>Metazoa</taxon>
        <taxon>Ecdysozoa</taxon>
        <taxon>Arthropoda</taxon>
        <taxon>Hexapoda</taxon>
        <taxon>Insecta</taxon>
        <taxon>Pterygota</taxon>
        <taxon>Neoptera</taxon>
        <taxon>Polyneoptera</taxon>
        <taxon>Phasmatodea</taxon>
        <taxon>Verophasmatodea</taxon>
        <taxon>Anareolatae</taxon>
        <taxon>Phasmatidae</taxon>
        <taxon>Eurycanthinae</taxon>
        <taxon>Dryococelus</taxon>
    </lineage>
</organism>
<dbReference type="EMBL" id="JARBHB010000013">
    <property type="protein sequence ID" value="KAJ8870451.1"/>
    <property type="molecule type" value="Genomic_DNA"/>
</dbReference>
<evidence type="ECO:0000313" key="3">
    <source>
        <dbReference type="Proteomes" id="UP001159363"/>
    </source>
</evidence>
<feature type="compositionally biased region" description="Basic and acidic residues" evidence="1">
    <location>
        <begin position="37"/>
        <end position="46"/>
    </location>
</feature>